<evidence type="ECO:0000313" key="2">
    <source>
        <dbReference type="Proteomes" id="UP001164392"/>
    </source>
</evidence>
<dbReference type="AlphaFoldDB" id="A0AA46SUS8"/>
<dbReference type="Gene3D" id="3.30.429.10">
    <property type="entry name" value="Macrophage Migration Inhibitory Factor"/>
    <property type="match status" value="2"/>
</dbReference>
<gene>
    <name evidence="1" type="ORF">NG824_00250</name>
</gene>
<reference evidence="1" key="1">
    <citation type="submission" date="2022-06" db="EMBL/GenBank/DDBJ databases">
        <title>Dynamics of rice microbiomes reveals core vertical transmitted seed endophytes.</title>
        <authorList>
            <person name="Liao K."/>
            <person name="Zhang X."/>
        </authorList>
    </citation>
    <scope>NUCLEOTIDE SEQUENCE</scope>
    <source>
        <strain evidence="1">JR3-14</strain>
    </source>
</reference>
<proteinExistence type="predicted"/>
<dbReference type="EMBL" id="CP099534">
    <property type="protein sequence ID" value="UYK88937.1"/>
    <property type="molecule type" value="Genomic_DNA"/>
</dbReference>
<sequence length="161" mass="17516">MPNILVRIPKDSYPGEARAALVRSITDAAALAEQIPAEPRKRMLCWVLIEEIEAGAWTCGGADVTAQMLPCVALVYLPAGVLDDAARALYVQTLHQAFHRSLPAHDSRRLATSVILHEVADGTWGVNGAIWKLPQFAEAAGFAHLQELRKTANQPVDETQL</sequence>
<dbReference type="RefSeq" id="WP_152237727.1">
    <property type="nucleotide sequence ID" value="NZ_CP099534.1"/>
</dbReference>
<organism evidence="1 2">
    <name type="scientific">Xanthomonas sacchari</name>
    <dbReference type="NCBI Taxonomy" id="56458"/>
    <lineage>
        <taxon>Bacteria</taxon>
        <taxon>Pseudomonadati</taxon>
        <taxon>Pseudomonadota</taxon>
        <taxon>Gammaproteobacteria</taxon>
        <taxon>Lysobacterales</taxon>
        <taxon>Lysobacteraceae</taxon>
        <taxon>Xanthomonas</taxon>
    </lineage>
</organism>
<dbReference type="InterPro" id="IPR014347">
    <property type="entry name" value="Tautomerase/MIF_sf"/>
</dbReference>
<protein>
    <recommendedName>
        <fullName evidence="3">Tautomerase</fullName>
    </recommendedName>
</protein>
<accession>A0AA46SUS8</accession>
<evidence type="ECO:0000313" key="1">
    <source>
        <dbReference type="EMBL" id="UYK88937.1"/>
    </source>
</evidence>
<evidence type="ECO:0008006" key="3">
    <source>
        <dbReference type="Google" id="ProtNLM"/>
    </source>
</evidence>
<dbReference type="Proteomes" id="UP001164392">
    <property type="component" value="Chromosome"/>
</dbReference>
<name>A0AA46SUS8_9XANT</name>